<accession>A0A835HS27</accession>
<reference evidence="1 2" key="1">
    <citation type="submission" date="2020-10" db="EMBL/GenBank/DDBJ databases">
        <title>The Coptis chinensis genome and diversification of protoberbering-type alkaloids.</title>
        <authorList>
            <person name="Wang B."/>
            <person name="Shu S."/>
            <person name="Song C."/>
            <person name="Liu Y."/>
        </authorList>
    </citation>
    <scope>NUCLEOTIDE SEQUENCE [LARGE SCALE GENOMIC DNA]</scope>
    <source>
        <strain evidence="1">HL-2020</strain>
        <tissue evidence="1">Leaf</tissue>
    </source>
</reference>
<proteinExistence type="predicted"/>
<gene>
    <name evidence="1" type="ORF">IFM89_037088</name>
</gene>
<organism evidence="1 2">
    <name type="scientific">Coptis chinensis</name>
    <dbReference type="NCBI Taxonomy" id="261450"/>
    <lineage>
        <taxon>Eukaryota</taxon>
        <taxon>Viridiplantae</taxon>
        <taxon>Streptophyta</taxon>
        <taxon>Embryophyta</taxon>
        <taxon>Tracheophyta</taxon>
        <taxon>Spermatophyta</taxon>
        <taxon>Magnoliopsida</taxon>
        <taxon>Ranunculales</taxon>
        <taxon>Ranunculaceae</taxon>
        <taxon>Coptidoideae</taxon>
        <taxon>Coptis</taxon>
    </lineage>
</organism>
<dbReference type="AlphaFoldDB" id="A0A835HS27"/>
<dbReference type="Proteomes" id="UP000631114">
    <property type="component" value="Unassembled WGS sequence"/>
</dbReference>
<comment type="caution">
    <text evidence="1">The sequence shown here is derived from an EMBL/GenBank/DDBJ whole genome shotgun (WGS) entry which is preliminary data.</text>
</comment>
<dbReference type="OrthoDB" id="1701848at2759"/>
<keyword evidence="2" id="KW-1185">Reference proteome</keyword>
<sequence length="155" mass="17531">MVPEKIIHHIVQELLGQYPKICPDEGNVETDLTTHPQLAQWLKFMVRDVLNLQADKWVPSRKEWRNSFDLEKRLLGCVRVQTASIRVLEIGRGCNWGLSRRFPNRLGLGYNAGNGGEEDAGMRGIDNIDNFARSFVCVQAPFANKPTAINSKLLT</sequence>
<evidence type="ECO:0000313" key="1">
    <source>
        <dbReference type="EMBL" id="KAF9603589.1"/>
    </source>
</evidence>
<protein>
    <submittedName>
        <fullName evidence="1">Uncharacterized protein</fullName>
    </submittedName>
</protein>
<dbReference type="EMBL" id="JADFTS010000006">
    <property type="protein sequence ID" value="KAF9603589.1"/>
    <property type="molecule type" value="Genomic_DNA"/>
</dbReference>
<name>A0A835HS27_9MAGN</name>
<evidence type="ECO:0000313" key="2">
    <source>
        <dbReference type="Proteomes" id="UP000631114"/>
    </source>
</evidence>